<gene>
    <name evidence="1" type="ORF">METZ01_LOCUS321713</name>
</gene>
<evidence type="ECO:0000313" key="1">
    <source>
        <dbReference type="EMBL" id="SVC68859.1"/>
    </source>
</evidence>
<accession>A0A382P620</accession>
<dbReference type="AlphaFoldDB" id="A0A382P620"/>
<dbReference type="EMBL" id="UINC01105144">
    <property type="protein sequence ID" value="SVC68859.1"/>
    <property type="molecule type" value="Genomic_DNA"/>
</dbReference>
<organism evidence="1">
    <name type="scientific">marine metagenome</name>
    <dbReference type="NCBI Taxonomy" id="408172"/>
    <lineage>
        <taxon>unclassified sequences</taxon>
        <taxon>metagenomes</taxon>
        <taxon>ecological metagenomes</taxon>
    </lineage>
</organism>
<name>A0A382P620_9ZZZZ</name>
<reference evidence="1" key="1">
    <citation type="submission" date="2018-05" db="EMBL/GenBank/DDBJ databases">
        <authorList>
            <person name="Lanie J.A."/>
            <person name="Ng W.-L."/>
            <person name="Kazmierczak K.M."/>
            <person name="Andrzejewski T.M."/>
            <person name="Davidsen T.M."/>
            <person name="Wayne K.J."/>
            <person name="Tettelin H."/>
            <person name="Glass J.I."/>
            <person name="Rusch D."/>
            <person name="Podicherti R."/>
            <person name="Tsui H.-C.T."/>
            <person name="Winkler M.E."/>
        </authorList>
    </citation>
    <scope>NUCLEOTIDE SEQUENCE</scope>
</reference>
<dbReference type="SUPFAM" id="SSF53756">
    <property type="entry name" value="UDP-Glycosyltransferase/glycogen phosphorylase"/>
    <property type="match status" value="1"/>
</dbReference>
<feature type="non-terminal residue" evidence="1">
    <location>
        <position position="188"/>
    </location>
</feature>
<evidence type="ECO:0008006" key="2">
    <source>
        <dbReference type="Google" id="ProtNLM"/>
    </source>
</evidence>
<sequence>MILLIGNFLSKHGLNPTSIEDLAIVLSEKYEVKTSSDKYSSLLRLLDMAKCVISNRMGCKLIIVDVFSTRALVFSCLVILLAKWFKIPYVPILQGGNLPERFKKHPIIFNFLFSEARKIISPSKYLQASSQHINFPITVIPNYIDVKKYSFKIRQEIKPNLLWVRAIHSIYNPSMAIHVLDQIRKIYP</sequence>
<dbReference type="Gene3D" id="3.40.50.2000">
    <property type="entry name" value="Glycogen Phosphorylase B"/>
    <property type="match status" value="1"/>
</dbReference>
<proteinExistence type="predicted"/>
<protein>
    <recommendedName>
        <fullName evidence="2">Glycosyltransferase subfamily 4-like N-terminal domain-containing protein</fullName>
    </recommendedName>
</protein>